<dbReference type="FunFam" id="1.20.81.30:FF:000001">
    <property type="entry name" value="Type II secretion system protein F"/>
    <property type="match status" value="2"/>
</dbReference>
<feature type="transmembrane region" description="Helical" evidence="8">
    <location>
        <begin position="377"/>
        <end position="398"/>
    </location>
</feature>
<evidence type="ECO:0000313" key="10">
    <source>
        <dbReference type="EMBL" id="VAX26327.1"/>
    </source>
</evidence>
<keyword evidence="5 8" id="KW-0812">Transmembrane</keyword>
<feature type="transmembrane region" description="Helical" evidence="8">
    <location>
        <begin position="213"/>
        <end position="239"/>
    </location>
</feature>
<dbReference type="Gene3D" id="1.20.81.30">
    <property type="entry name" value="Type II secretion system (T2SS), domain F"/>
    <property type="match status" value="2"/>
</dbReference>
<dbReference type="GO" id="GO:0015627">
    <property type="term" value="C:type II protein secretion system complex"/>
    <property type="evidence" value="ECO:0007669"/>
    <property type="project" value="InterPro"/>
</dbReference>
<evidence type="ECO:0000256" key="8">
    <source>
        <dbReference type="SAM" id="Phobius"/>
    </source>
</evidence>
<accession>A0A3B1DCD7</accession>
<keyword evidence="3" id="KW-1003">Cell membrane</keyword>
<dbReference type="InterPro" id="IPR003004">
    <property type="entry name" value="GspF/PilC"/>
</dbReference>
<evidence type="ECO:0000256" key="1">
    <source>
        <dbReference type="ARBA" id="ARBA00004429"/>
    </source>
</evidence>
<evidence type="ECO:0000256" key="4">
    <source>
        <dbReference type="ARBA" id="ARBA00022519"/>
    </source>
</evidence>
<dbReference type="PANTHER" id="PTHR30012">
    <property type="entry name" value="GENERAL SECRETION PATHWAY PROTEIN"/>
    <property type="match status" value="1"/>
</dbReference>
<protein>
    <recommendedName>
        <fullName evidence="9">Type II secretion system protein GspF domain-containing protein</fullName>
    </recommendedName>
</protein>
<reference evidence="10" key="1">
    <citation type="submission" date="2018-06" db="EMBL/GenBank/DDBJ databases">
        <authorList>
            <person name="Zhirakovskaya E."/>
        </authorList>
    </citation>
    <scope>NUCLEOTIDE SEQUENCE</scope>
</reference>
<dbReference type="InterPro" id="IPR011850">
    <property type="entry name" value="T2SS_GspF"/>
</dbReference>
<feature type="domain" description="Type II secretion system protein GspF" evidence="9">
    <location>
        <begin position="274"/>
        <end position="396"/>
    </location>
</feature>
<dbReference type="InterPro" id="IPR018076">
    <property type="entry name" value="T2SS_GspF_dom"/>
</dbReference>
<dbReference type="AlphaFoldDB" id="A0A3B1DCD7"/>
<dbReference type="GO" id="GO:0005886">
    <property type="term" value="C:plasma membrane"/>
    <property type="evidence" value="ECO:0007669"/>
    <property type="project" value="UniProtKB-SubCell"/>
</dbReference>
<feature type="domain" description="Type II secretion system protein GspF" evidence="9">
    <location>
        <begin position="72"/>
        <end position="194"/>
    </location>
</feature>
<dbReference type="PRINTS" id="PR00812">
    <property type="entry name" value="BCTERIALGSPF"/>
</dbReference>
<dbReference type="EMBL" id="UOGF01000008">
    <property type="protein sequence ID" value="VAX26327.1"/>
    <property type="molecule type" value="Genomic_DNA"/>
</dbReference>
<proteinExistence type="inferred from homology"/>
<evidence type="ECO:0000256" key="3">
    <source>
        <dbReference type="ARBA" id="ARBA00022475"/>
    </source>
</evidence>
<sequence length="405" mass="44429">MAVFEYKGLDLRGKNMAGVIDADNPRQARSKLRQSGIFPTEVITPKAAAAVQAREAFSFGQKVSLSETALMTRQMATLAGAGLSIMEGLAALIEQTENKASKKVWVDVREGVKEGSTFADALSRHPKVFSDLYCHMVRAGEASGALDKILLRLADYLENQVRLRGKIFSMMTYPILMMVVSGLILLFLVAYVVPKVTSIFDDLNQALPLPTVILLSISDFVIAYGWLLFLLLALGFFFLRRHIATPEGREKYDRISLKVPIFGKVVKMVAISRFTKTLATLLASGVQLLKALEIVQEVVGNKVLEETIREARGNIREGESIADPLKRSGLFPPLVTHMISIGEKSGELETMLQKVSEAYDNEVETSVTGMTSLLGPLMILGMGFAILFIVLAILLPIFEVSQMVG</sequence>
<dbReference type="PANTHER" id="PTHR30012:SF0">
    <property type="entry name" value="TYPE II SECRETION SYSTEM PROTEIN F-RELATED"/>
    <property type="match status" value="1"/>
</dbReference>
<evidence type="ECO:0000256" key="5">
    <source>
        <dbReference type="ARBA" id="ARBA00022692"/>
    </source>
</evidence>
<evidence type="ECO:0000256" key="6">
    <source>
        <dbReference type="ARBA" id="ARBA00022989"/>
    </source>
</evidence>
<name>A0A3B1DCD7_9ZZZZ</name>
<keyword evidence="4" id="KW-0997">Cell inner membrane</keyword>
<evidence type="ECO:0000256" key="2">
    <source>
        <dbReference type="ARBA" id="ARBA00005745"/>
    </source>
</evidence>
<evidence type="ECO:0000259" key="9">
    <source>
        <dbReference type="Pfam" id="PF00482"/>
    </source>
</evidence>
<comment type="subcellular location">
    <subcellularLocation>
        <location evidence="1">Cell inner membrane</location>
        <topology evidence="1">Multi-pass membrane protein</topology>
    </subcellularLocation>
</comment>
<organism evidence="10">
    <name type="scientific">hydrothermal vent metagenome</name>
    <dbReference type="NCBI Taxonomy" id="652676"/>
    <lineage>
        <taxon>unclassified sequences</taxon>
        <taxon>metagenomes</taxon>
        <taxon>ecological metagenomes</taxon>
    </lineage>
</organism>
<keyword evidence="6 8" id="KW-1133">Transmembrane helix</keyword>
<keyword evidence="7 8" id="KW-0472">Membrane</keyword>
<dbReference type="GO" id="GO:0015628">
    <property type="term" value="P:protein secretion by the type II secretion system"/>
    <property type="evidence" value="ECO:0007669"/>
    <property type="project" value="InterPro"/>
</dbReference>
<gene>
    <name evidence="10" type="ORF">MNBD_NITROSPIRAE01-1100</name>
</gene>
<evidence type="ECO:0000256" key="7">
    <source>
        <dbReference type="ARBA" id="ARBA00023136"/>
    </source>
</evidence>
<comment type="similarity">
    <text evidence="2">Belongs to the GSP F family.</text>
</comment>
<dbReference type="NCBIfam" id="TIGR02120">
    <property type="entry name" value="GspF"/>
    <property type="match status" value="1"/>
</dbReference>
<dbReference type="Pfam" id="PF00482">
    <property type="entry name" value="T2SSF"/>
    <property type="match status" value="2"/>
</dbReference>
<feature type="transmembrane region" description="Helical" evidence="8">
    <location>
        <begin position="172"/>
        <end position="193"/>
    </location>
</feature>
<dbReference type="InterPro" id="IPR042094">
    <property type="entry name" value="T2SS_GspF_sf"/>
</dbReference>